<reference evidence="4 5" key="1">
    <citation type="submission" date="2019-07" db="EMBL/GenBank/DDBJ databases">
        <title>Novel species of Flavobacterium.</title>
        <authorList>
            <person name="Liu Q."/>
            <person name="Xin Y.-H."/>
        </authorList>
    </citation>
    <scope>NUCLEOTIDE SEQUENCE [LARGE SCALE GENOMIC DNA]</scope>
    <source>
        <strain evidence="4 5">LB3P56</strain>
    </source>
</reference>
<sequence length="279" mass="28790">MKLKNVFPAVAMLMVVLFSSCDNSQESYPEATTTQKASLSLETTASSEVAAVSKTSSNSKTANPIRVVDLGVAGDFVILSKTGITSVYKSTITGDIGTSPITGAAMVVSCGEVTGNVFSVDASGPACKTTSATMLTSAIGDMQAAYTDAAGRSNPDFLNLGAGNIGGKTLTPGLYKWTSALNIPTDITLTGSPTDVYILQVEGTLKMSSAVRITLAGGLQAKNIFWVVSDAVTFGTTSHFEGNILGMTGINMQTGASINGRMLAQTAVTLQMNTVTRPQ</sequence>
<accession>A0A553CKE4</accession>
<dbReference type="EMBL" id="VJZR01000007">
    <property type="protein sequence ID" value="TRX20986.1"/>
    <property type="molecule type" value="Genomic_DNA"/>
</dbReference>
<gene>
    <name evidence="4" type="ORF">FNW17_09990</name>
</gene>
<keyword evidence="5" id="KW-1185">Reference proteome</keyword>
<dbReference type="PROSITE" id="PS51257">
    <property type="entry name" value="PROKAR_LIPOPROTEIN"/>
    <property type="match status" value="1"/>
</dbReference>
<dbReference type="NCBIfam" id="NF045625">
    <property type="entry name" value="IBP_CFB"/>
    <property type="match status" value="1"/>
</dbReference>
<evidence type="ECO:0000313" key="4">
    <source>
        <dbReference type="EMBL" id="TRX20986.1"/>
    </source>
</evidence>
<comment type="similarity">
    <text evidence="1">Belongs to the ice-binding protein family.</text>
</comment>
<dbReference type="Pfam" id="PF11999">
    <property type="entry name" value="Ice_binding"/>
    <property type="match status" value="1"/>
</dbReference>
<dbReference type="RefSeq" id="WP_143392084.1">
    <property type="nucleotide sequence ID" value="NZ_VJZQ01000050.1"/>
</dbReference>
<feature type="signal peptide" evidence="3">
    <location>
        <begin position="1"/>
        <end position="24"/>
    </location>
</feature>
<evidence type="ECO:0000256" key="2">
    <source>
        <dbReference type="ARBA" id="ARBA00022729"/>
    </source>
</evidence>
<name>A0A553CKE4_9FLAO</name>
<evidence type="ECO:0000256" key="3">
    <source>
        <dbReference type="SAM" id="SignalP"/>
    </source>
</evidence>
<feature type="chain" id="PRO_5021856901" evidence="3">
    <location>
        <begin position="25"/>
        <end position="279"/>
    </location>
</feature>
<keyword evidence="2 3" id="KW-0732">Signal</keyword>
<dbReference type="Proteomes" id="UP000318585">
    <property type="component" value="Unassembled WGS sequence"/>
</dbReference>
<organism evidence="4 5">
    <name type="scientific">Flavobacterium franklandianum</name>
    <dbReference type="NCBI Taxonomy" id="2594430"/>
    <lineage>
        <taxon>Bacteria</taxon>
        <taxon>Pseudomonadati</taxon>
        <taxon>Bacteroidota</taxon>
        <taxon>Flavobacteriia</taxon>
        <taxon>Flavobacteriales</taxon>
        <taxon>Flavobacteriaceae</taxon>
        <taxon>Flavobacterium</taxon>
    </lineage>
</organism>
<evidence type="ECO:0000313" key="5">
    <source>
        <dbReference type="Proteomes" id="UP000318585"/>
    </source>
</evidence>
<dbReference type="AlphaFoldDB" id="A0A553CKE4"/>
<proteinExistence type="inferred from homology"/>
<comment type="caution">
    <text evidence="4">The sequence shown here is derived from an EMBL/GenBank/DDBJ whole genome shotgun (WGS) entry which is preliminary data.</text>
</comment>
<protein>
    <submittedName>
        <fullName evidence="4">DUF3494 domain-containing protein</fullName>
    </submittedName>
</protein>
<dbReference type="OrthoDB" id="2082707at2"/>
<dbReference type="InterPro" id="IPR021884">
    <property type="entry name" value="Ice-bd_prot"/>
</dbReference>
<evidence type="ECO:0000256" key="1">
    <source>
        <dbReference type="ARBA" id="ARBA00005445"/>
    </source>
</evidence>